<dbReference type="EMBL" id="DUZY01000001">
    <property type="protein sequence ID" value="DAD18529.1"/>
    <property type="molecule type" value="Genomic_DNA"/>
</dbReference>
<proteinExistence type="predicted"/>
<evidence type="ECO:0000313" key="1">
    <source>
        <dbReference type="EMBL" id="DAD18529.1"/>
    </source>
</evidence>
<dbReference type="AlphaFoldDB" id="A0A822XHK8"/>
<name>A0A822XHK8_NELNU</name>
<reference evidence="1 2" key="1">
    <citation type="journal article" date="2020" name="Mol. Biol. Evol.">
        <title>Distinct Expression and Methylation Patterns for Genes with Different Fates following a Single Whole-Genome Duplication in Flowering Plants.</title>
        <authorList>
            <person name="Shi T."/>
            <person name="Rahmani R.S."/>
            <person name="Gugger P.F."/>
            <person name="Wang M."/>
            <person name="Li H."/>
            <person name="Zhang Y."/>
            <person name="Li Z."/>
            <person name="Wang Q."/>
            <person name="Van de Peer Y."/>
            <person name="Marchal K."/>
            <person name="Chen J."/>
        </authorList>
    </citation>
    <scope>NUCLEOTIDE SEQUENCE [LARGE SCALE GENOMIC DNA]</scope>
    <source>
        <tissue evidence="1">Leaf</tissue>
    </source>
</reference>
<accession>A0A822XHK8</accession>
<sequence>MSFSFLQHPMCRVSSLLKGSSFLQPRILARFWLEKYQTYTLENSCSFYVHGSSTHQPSAKEQYRGRWKQRHINVGNENYSHIKVTARGPCQAGFKCMYTKYIGFIIFSYCF</sequence>
<protein>
    <submittedName>
        <fullName evidence="1">Uncharacterized protein</fullName>
    </submittedName>
</protein>
<evidence type="ECO:0000313" key="2">
    <source>
        <dbReference type="Proteomes" id="UP000607653"/>
    </source>
</evidence>
<dbReference type="Proteomes" id="UP000607653">
    <property type="component" value="Unassembled WGS sequence"/>
</dbReference>
<keyword evidence="2" id="KW-1185">Reference proteome</keyword>
<gene>
    <name evidence="1" type="ORF">HUJ06_019992</name>
</gene>
<organism evidence="1 2">
    <name type="scientific">Nelumbo nucifera</name>
    <name type="common">Sacred lotus</name>
    <dbReference type="NCBI Taxonomy" id="4432"/>
    <lineage>
        <taxon>Eukaryota</taxon>
        <taxon>Viridiplantae</taxon>
        <taxon>Streptophyta</taxon>
        <taxon>Embryophyta</taxon>
        <taxon>Tracheophyta</taxon>
        <taxon>Spermatophyta</taxon>
        <taxon>Magnoliopsida</taxon>
        <taxon>Proteales</taxon>
        <taxon>Nelumbonaceae</taxon>
        <taxon>Nelumbo</taxon>
    </lineage>
</organism>
<comment type="caution">
    <text evidence="1">The sequence shown here is derived from an EMBL/GenBank/DDBJ whole genome shotgun (WGS) entry which is preliminary data.</text>
</comment>